<comment type="similarity">
    <text evidence="2">Belongs to the pterin-4-alpha-carbinolamine dehydratase family.</text>
</comment>
<dbReference type="Gene3D" id="3.30.1360.20">
    <property type="entry name" value="Transcriptional coactivator/pterin dehydratase"/>
    <property type="match status" value="1"/>
</dbReference>
<keyword evidence="8" id="KW-1185">Reference proteome</keyword>
<dbReference type="CDD" id="cd00914">
    <property type="entry name" value="PCD_DCoH_subfamily_b"/>
    <property type="match status" value="1"/>
</dbReference>
<dbReference type="GO" id="GO:0006729">
    <property type="term" value="P:tetrahydrobiopterin biosynthetic process"/>
    <property type="evidence" value="ECO:0007669"/>
    <property type="project" value="UniProtKB-KW"/>
</dbReference>
<comment type="catalytic activity">
    <reaction evidence="1">
        <text>(4aS,6R)-4a-hydroxy-L-erythro-5,6,7,8-tetrahydrobiopterin = (6R)-L-erythro-6,7-dihydrobiopterin + H2O</text>
        <dbReference type="Rhea" id="RHEA:11920"/>
        <dbReference type="ChEBI" id="CHEBI:15377"/>
        <dbReference type="ChEBI" id="CHEBI:15642"/>
        <dbReference type="ChEBI" id="CHEBI:43120"/>
        <dbReference type="EC" id="4.2.1.96"/>
    </reaction>
</comment>
<dbReference type="GO" id="GO:0008124">
    <property type="term" value="F:4-alpha-hydroxytetrahydrobiopterin dehydratase activity"/>
    <property type="evidence" value="ECO:0007669"/>
    <property type="project" value="UniProtKB-EC"/>
</dbReference>
<dbReference type="InParanoid" id="E4X2C6"/>
<evidence type="ECO:0000256" key="5">
    <source>
        <dbReference type="ARBA" id="ARBA00023239"/>
    </source>
</evidence>
<dbReference type="PANTHER" id="PTHR12599">
    <property type="entry name" value="PTERIN-4-ALPHA-CARBINOLAMINE DEHYDRATASE"/>
    <property type="match status" value="1"/>
</dbReference>
<dbReference type="Proteomes" id="UP000001307">
    <property type="component" value="Unassembled WGS sequence"/>
</dbReference>
<dbReference type="InterPro" id="IPR036428">
    <property type="entry name" value="PCD_sf"/>
</dbReference>
<reference evidence="7" key="1">
    <citation type="journal article" date="2010" name="Science">
        <title>Plasticity of animal genome architecture unmasked by rapid evolution of a pelagic tunicate.</title>
        <authorList>
            <person name="Denoeud F."/>
            <person name="Henriet S."/>
            <person name="Mungpakdee S."/>
            <person name="Aury J.M."/>
            <person name="Da Silva C."/>
            <person name="Brinkmann H."/>
            <person name="Mikhaleva J."/>
            <person name="Olsen L.C."/>
            <person name="Jubin C."/>
            <person name="Canestro C."/>
            <person name="Bouquet J.M."/>
            <person name="Danks G."/>
            <person name="Poulain J."/>
            <person name="Campsteijn C."/>
            <person name="Adamski M."/>
            <person name="Cross I."/>
            <person name="Yadetie F."/>
            <person name="Muffato M."/>
            <person name="Louis A."/>
            <person name="Butcher S."/>
            <person name="Tsagkogeorga G."/>
            <person name="Konrad A."/>
            <person name="Singh S."/>
            <person name="Jensen M.F."/>
            <person name="Cong E.H."/>
            <person name="Eikeseth-Otteraa H."/>
            <person name="Noel B."/>
            <person name="Anthouard V."/>
            <person name="Porcel B.M."/>
            <person name="Kachouri-Lafond R."/>
            <person name="Nishino A."/>
            <person name="Ugolini M."/>
            <person name="Chourrout P."/>
            <person name="Nishida H."/>
            <person name="Aasland R."/>
            <person name="Huzurbazar S."/>
            <person name="Westhof E."/>
            <person name="Delsuc F."/>
            <person name="Lehrach H."/>
            <person name="Reinhardt R."/>
            <person name="Weissenbach J."/>
            <person name="Roy S.W."/>
            <person name="Artiguenave F."/>
            <person name="Postlethwait J.H."/>
            <person name="Manak J.R."/>
            <person name="Thompson E.M."/>
            <person name="Jaillon O."/>
            <person name="Du Pasquier L."/>
            <person name="Boudinot P."/>
            <person name="Liberles D.A."/>
            <person name="Volff J.N."/>
            <person name="Philippe H."/>
            <person name="Lenhard B."/>
            <person name="Roest Crollius H."/>
            <person name="Wincker P."/>
            <person name="Chourrout D."/>
        </authorList>
    </citation>
    <scope>NUCLEOTIDE SEQUENCE [LARGE SCALE GENOMIC DNA]</scope>
</reference>
<organism evidence="7">
    <name type="scientific">Oikopleura dioica</name>
    <name type="common">Tunicate</name>
    <dbReference type="NCBI Taxonomy" id="34765"/>
    <lineage>
        <taxon>Eukaryota</taxon>
        <taxon>Metazoa</taxon>
        <taxon>Chordata</taxon>
        <taxon>Tunicata</taxon>
        <taxon>Appendicularia</taxon>
        <taxon>Copelata</taxon>
        <taxon>Oikopleuridae</taxon>
        <taxon>Oikopleura</taxon>
    </lineage>
</organism>
<dbReference type="EC" id="4.2.1.96" evidence="3"/>
<dbReference type="Pfam" id="PF01329">
    <property type="entry name" value="Pterin_4a"/>
    <property type="match status" value="1"/>
</dbReference>
<evidence type="ECO:0000313" key="8">
    <source>
        <dbReference type="Proteomes" id="UP000001307"/>
    </source>
</evidence>
<accession>E4X2C6</accession>
<dbReference type="AlphaFoldDB" id="E4X2C6"/>
<dbReference type="EMBL" id="FN653022">
    <property type="protein sequence ID" value="CBY07426.1"/>
    <property type="molecule type" value="Genomic_DNA"/>
</dbReference>
<dbReference type="InterPro" id="IPR001533">
    <property type="entry name" value="Pterin_deHydtase"/>
</dbReference>
<evidence type="ECO:0000256" key="4">
    <source>
        <dbReference type="ARBA" id="ARBA00023007"/>
    </source>
</evidence>
<evidence type="ECO:0000256" key="3">
    <source>
        <dbReference type="ARBA" id="ARBA00013252"/>
    </source>
</evidence>
<proteinExistence type="inferred from homology"/>
<dbReference type="PANTHER" id="PTHR12599:SF0">
    <property type="entry name" value="PTERIN-4-ALPHA-CARBINOLAMINE DEHYDRATASE"/>
    <property type="match status" value="1"/>
</dbReference>
<dbReference type="OrthoDB" id="5803981at2759"/>
<dbReference type="SUPFAM" id="SSF55248">
    <property type="entry name" value="PCD-like"/>
    <property type="match status" value="1"/>
</dbReference>
<protein>
    <recommendedName>
        <fullName evidence="3">4a-hydroxytetrahydrobiopterin dehydratase</fullName>
        <ecNumber evidence="3">4.2.1.96</ecNumber>
    </recommendedName>
    <alternativeName>
        <fullName evidence="6">4-alpha-hydroxy-tetrahydropterin dehydratase</fullName>
    </alternativeName>
</protein>
<evidence type="ECO:0000313" key="7">
    <source>
        <dbReference type="EMBL" id="CBY07426.1"/>
    </source>
</evidence>
<gene>
    <name evidence="7" type="ORF">GSOID_T00017106001</name>
</gene>
<evidence type="ECO:0000256" key="2">
    <source>
        <dbReference type="ARBA" id="ARBA00006472"/>
    </source>
</evidence>
<name>E4X2C6_OIKDI</name>
<evidence type="ECO:0000256" key="6">
    <source>
        <dbReference type="ARBA" id="ARBA00030497"/>
    </source>
</evidence>
<sequence>MKFSLILPAFLNACTNCKEINSRNMPQPISQEKRAELVRNGWELNTDGRDSAFKKHEFADFNEAFGCMTRAALKAESILHHPEWFNVWNKLEVTLTTHDIGGLSDLDYEMALSIDSC</sequence>
<evidence type="ECO:0000256" key="1">
    <source>
        <dbReference type="ARBA" id="ARBA00001554"/>
    </source>
</evidence>
<keyword evidence="4" id="KW-0783">Tetrahydrobiopterin biosynthesis</keyword>
<keyword evidence="5" id="KW-0456">Lyase</keyword>